<dbReference type="InterPro" id="IPR002182">
    <property type="entry name" value="NB-ARC"/>
</dbReference>
<dbReference type="OrthoDB" id="566138at2759"/>
<dbReference type="GO" id="GO:0043531">
    <property type="term" value="F:ADP binding"/>
    <property type="evidence" value="ECO:0007669"/>
    <property type="project" value="InterPro"/>
</dbReference>
<dbReference type="InterPro" id="IPR036928">
    <property type="entry name" value="AS_sf"/>
</dbReference>
<sequence>MTRGWSAGKVPRGTSGIRTAPPLFDALTATAHDLQKALADGKLKSTDLVQEYVWRTEEYNGYLRAVAQYAPNAFERAQELDDQRASGKVAIGPLHGIPVLLKNTISTDASLQMDTTAGAAALIESVASRNAPLVDQLLDAGAIILGKGTSSSPYVFGGLRSIANDGLGGHSNPGGSSTGVAVALAAGLAPIGVGCDTEGSITAPAIRASLYSMRPSTGLVSSQGVVPLAHSFDTPGPLAKDPEDLANLLEVLKTDSKVLSERNVPLTPKTLDWSSIRIGTLAPDRSPYPDFIVKPVEEATVQATRETLKAYSTLKSLVGVYHENVDLPDADAFNVGDHHSLYTVMDTETQGDTNHYLQSLSKSKVRSLQELVDWNKDNTDSSLPTEYQGQSTLINCLETIPKEKVEMLRKHNLALGAKLEATLEKYGIDVIIGAGDSIFTMFAAANGSPISALPLSYLDFNGRAIGLVALAGRHKEAELLRFLDHYATLFIRKPPLAFEDHKVPGKGLQVDQRYISEIKDCNAFKTSIEEMHITFQDLSRPSIISQLDKSLVSIRSFVTLVAVAAGWSPFTAAILWGVLSLAVKLASDMQIVLTDTIEMLAGLGHDLEILQILNISFEENHVMDQELVDTFVDIINFWTKAIHFLRRRRGHGSDALAPWRELKNDFEKSSRKIKDRSTRLKEKADAIASAASASRAAIQLRRLDAYSTQDRDDVSMFTPSEAMSKIDLHDVFPCHNIPFAPNEGFYGRSKELDAVVTSCSQSDEKMVSFVLWGMGGIGKTQIAAQYAHQSYVSGTQAVLWVNCETGLSISKSFKEIVQLLHLSGPVVDDNSDQNRLRVLQWLSKADQRWLLVLDNVEDSKLAEDCWPMAYRGTILVTSRRNIVAVDLKASNLHVEPFSREEGADVLQKRAGREQTSDEERKAAESLSTELGGHALALTIMGAQVALRQKSFVDFLKLYQRNKERLHGDVRGVPTEYGGALTACWDTAFASLKEESRMLLGMLVLIAPDNIPASLFEPHDLTDISDKFEFFKEEMDIDDAFELLFDTSLVTRQPDARMMGMHRLIRHEFGKRLDKHTQTVCFLAAAELLCAAFPNQVDGNSLWPEVEECNKFSQHVLRLCANWRERRGQGFPPGSFQRFIKLLTNAGWFLYETGAWSEVIELMDVAFESCEDKESLDYAHLCSTWGCLQIERGRAREAKKVLEDCLNIRCKLLDEDHVEIANIWNNLGNDVLQIYDSEEATAEAITCWQKALEIYYKAPVEEQAELLFASLLNITRAYRLAGDMEQATKYMELTDEAIQIAFPLGGHWEATAHVHRAHILYDQGKITESEVLWRKAHEIFFAHNATHPATISAELKLACIEMRRGEVEVAINKLERLRLITELREKAKGDKGEIARVTRRLAEAYGLKGDHEKEARLTLQAESMRKAIQRGRAWQLPDSERSYDILVYNEYW</sequence>
<evidence type="ECO:0000259" key="1">
    <source>
        <dbReference type="Pfam" id="PF00931"/>
    </source>
</evidence>
<dbReference type="Pfam" id="PF25000">
    <property type="entry name" value="DUF7779"/>
    <property type="match status" value="1"/>
</dbReference>
<accession>A0A438NBU6</accession>
<dbReference type="Gene3D" id="3.40.50.300">
    <property type="entry name" value="P-loop containing nucleotide triphosphate hydrolases"/>
    <property type="match status" value="1"/>
</dbReference>
<dbReference type="InterPro" id="IPR011990">
    <property type="entry name" value="TPR-like_helical_dom_sf"/>
</dbReference>
<dbReference type="Proteomes" id="UP000288859">
    <property type="component" value="Unassembled WGS sequence"/>
</dbReference>
<comment type="caution">
    <text evidence="5">The sequence shown here is derived from an EMBL/GenBank/DDBJ whole genome shotgun (WGS) entry which is preliminary data.</text>
</comment>
<dbReference type="SUPFAM" id="SSF75304">
    <property type="entry name" value="Amidase signature (AS) enzymes"/>
    <property type="match status" value="1"/>
</dbReference>
<gene>
    <name evidence="5" type="ORF">B0A52_02382</name>
</gene>
<name>A0A438NBU6_EXOME</name>
<dbReference type="SUPFAM" id="SSF48452">
    <property type="entry name" value="TPR-like"/>
    <property type="match status" value="2"/>
</dbReference>
<dbReference type="InterPro" id="IPR056125">
    <property type="entry name" value="DUF7708"/>
</dbReference>
<dbReference type="Gene3D" id="3.90.1300.10">
    <property type="entry name" value="Amidase signature (AS) domain"/>
    <property type="match status" value="1"/>
</dbReference>
<evidence type="ECO:0000259" key="2">
    <source>
        <dbReference type="Pfam" id="PF01425"/>
    </source>
</evidence>
<dbReference type="VEuPathDB" id="FungiDB:PV10_07598"/>
<feature type="domain" description="DUF7779" evidence="4">
    <location>
        <begin position="987"/>
        <end position="1075"/>
    </location>
</feature>
<dbReference type="Gene3D" id="1.25.40.10">
    <property type="entry name" value="Tetratricopeptide repeat domain"/>
    <property type="match status" value="2"/>
</dbReference>
<dbReference type="EMBL" id="NAJM01000009">
    <property type="protein sequence ID" value="RVX73254.1"/>
    <property type="molecule type" value="Genomic_DNA"/>
</dbReference>
<dbReference type="SUPFAM" id="SSF52540">
    <property type="entry name" value="P-loop containing nucleoside triphosphate hydrolases"/>
    <property type="match status" value="1"/>
</dbReference>
<evidence type="ECO:0008006" key="7">
    <source>
        <dbReference type="Google" id="ProtNLM"/>
    </source>
</evidence>
<dbReference type="Pfam" id="PF01425">
    <property type="entry name" value="Amidase"/>
    <property type="match status" value="1"/>
</dbReference>
<evidence type="ECO:0000259" key="4">
    <source>
        <dbReference type="Pfam" id="PF25000"/>
    </source>
</evidence>
<evidence type="ECO:0000313" key="6">
    <source>
        <dbReference type="Proteomes" id="UP000288859"/>
    </source>
</evidence>
<proteinExistence type="predicted"/>
<reference evidence="5 6" key="1">
    <citation type="submission" date="2017-03" db="EMBL/GenBank/DDBJ databases">
        <title>Genomes of endolithic fungi from Antarctica.</title>
        <authorList>
            <person name="Coleine C."/>
            <person name="Masonjones S."/>
            <person name="Stajich J.E."/>
        </authorList>
    </citation>
    <scope>NUCLEOTIDE SEQUENCE [LARGE SCALE GENOMIC DNA]</scope>
    <source>
        <strain evidence="5 6">CCFEE 6314</strain>
    </source>
</reference>
<dbReference type="Pfam" id="PF00931">
    <property type="entry name" value="NB-ARC"/>
    <property type="match status" value="1"/>
</dbReference>
<evidence type="ECO:0000259" key="3">
    <source>
        <dbReference type="Pfam" id="PF24809"/>
    </source>
</evidence>
<dbReference type="VEuPathDB" id="FungiDB:PV10_08137"/>
<feature type="domain" description="NB-ARC" evidence="1">
    <location>
        <begin position="750"/>
        <end position="914"/>
    </location>
</feature>
<organism evidence="5 6">
    <name type="scientific">Exophiala mesophila</name>
    <name type="common">Black yeast-like fungus</name>
    <dbReference type="NCBI Taxonomy" id="212818"/>
    <lineage>
        <taxon>Eukaryota</taxon>
        <taxon>Fungi</taxon>
        <taxon>Dikarya</taxon>
        <taxon>Ascomycota</taxon>
        <taxon>Pezizomycotina</taxon>
        <taxon>Eurotiomycetes</taxon>
        <taxon>Chaetothyriomycetidae</taxon>
        <taxon>Chaetothyriales</taxon>
        <taxon>Herpotrichiellaceae</taxon>
        <taxon>Exophiala</taxon>
    </lineage>
</organism>
<feature type="domain" description="DUF7708" evidence="3">
    <location>
        <begin position="558"/>
        <end position="690"/>
    </location>
</feature>
<feature type="domain" description="Amidase" evidence="2">
    <location>
        <begin position="47"/>
        <end position="285"/>
    </location>
</feature>
<dbReference type="PRINTS" id="PR00364">
    <property type="entry name" value="DISEASERSIST"/>
</dbReference>
<dbReference type="InterPro" id="IPR023631">
    <property type="entry name" value="Amidase_dom"/>
</dbReference>
<dbReference type="InterPro" id="IPR056681">
    <property type="entry name" value="DUF7779"/>
</dbReference>
<dbReference type="PANTHER" id="PTHR42678:SF34">
    <property type="entry name" value="OS04G0183300 PROTEIN"/>
    <property type="match status" value="1"/>
</dbReference>
<protein>
    <recommendedName>
        <fullName evidence="7">Amidase domain-containing protein</fullName>
    </recommendedName>
</protein>
<dbReference type="InterPro" id="IPR027417">
    <property type="entry name" value="P-loop_NTPase"/>
</dbReference>
<dbReference type="Pfam" id="PF24809">
    <property type="entry name" value="DUF7708"/>
    <property type="match status" value="1"/>
</dbReference>
<evidence type="ECO:0000313" key="5">
    <source>
        <dbReference type="EMBL" id="RVX73254.1"/>
    </source>
</evidence>
<dbReference type="PANTHER" id="PTHR42678">
    <property type="entry name" value="AMIDASE"/>
    <property type="match status" value="1"/>
</dbReference>